<keyword evidence="4" id="KW-1003">Cell membrane</keyword>
<evidence type="ECO:0000256" key="9">
    <source>
        <dbReference type="ARBA" id="ARBA00031636"/>
    </source>
</evidence>
<dbReference type="GO" id="GO:0005886">
    <property type="term" value="C:plasma membrane"/>
    <property type="evidence" value="ECO:0007669"/>
    <property type="project" value="UniProtKB-SubCell"/>
</dbReference>
<feature type="transmembrane region" description="Helical" evidence="10">
    <location>
        <begin position="196"/>
        <end position="219"/>
    </location>
</feature>
<dbReference type="Pfam" id="PF01554">
    <property type="entry name" value="MatE"/>
    <property type="match status" value="2"/>
</dbReference>
<feature type="transmembrane region" description="Helical" evidence="10">
    <location>
        <begin position="252"/>
        <end position="273"/>
    </location>
</feature>
<feature type="transmembrane region" description="Helical" evidence="10">
    <location>
        <begin position="427"/>
        <end position="446"/>
    </location>
</feature>
<dbReference type="GO" id="GO:0015297">
    <property type="term" value="F:antiporter activity"/>
    <property type="evidence" value="ECO:0007669"/>
    <property type="project" value="UniProtKB-KW"/>
</dbReference>
<dbReference type="Proteomes" id="UP000539642">
    <property type="component" value="Unassembled WGS sequence"/>
</dbReference>
<protein>
    <recommendedName>
        <fullName evidence="9">Multidrug-efflux transporter</fullName>
    </recommendedName>
</protein>
<dbReference type="PANTHER" id="PTHR43298">
    <property type="entry name" value="MULTIDRUG RESISTANCE PROTEIN NORM-RELATED"/>
    <property type="match status" value="1"/>
</dbReference>
<dbReference type="NCBIfam" id="TIGR00797">
    <property type="entry name" value="matE"/>
    <property type="match status" value="1"/>
</dbReference>
<keyword evidence="3" id="KW-0050">Antiport</keyword>
<dbReference type="PANTHER" id="PTHR43298:SF2">
    <property type="entry name" value="FMN_FAD EXPORTER YEEO-RELATED"/>
    <property type="match status" value="1"/>
</dbReference>
<evidence type="ECO:0000256" key="3">
    <source>
        <dbReference type="ARBA" id="ARBA00022449"/>
    </source>
</evidence>
<dbReference type="AlphaFoldDB" id="A0A840V2Q8"/>
<organism evidence="11 12">
    <name type="scientific">Desulfoprunum benzoelyticum</name>
    <dbReference type="NCBI Taxonomy" id="1506996"/>
    <lineage>
        <taxon>Bacteria</taxon>
        <taxon>Pseudomonadati</taxon>
        <taxon>Thermodesulfobacteriota</taxon>
        <taxon>Desulfobulbia</taxon>
        <taxon>Desulfobulbales</taxon>
        <taxon>Desulfobulbaceae</taxon>
        <taxon>Desulfoprunum</taxon>
    </lineage>
</organism>
<dbReference type="InterPro" id="IPR002528">
    <property type="entry name" value="MATE_fam"/>
</dbReference>
<dbReference type="InterPro" id="IPR050222">
    <property type="entry name" value="MATE_MdtK"/>
</dbReference>
<evidence type="ECO:0000256" key="5">
    <source>
        <dbReference type="ARBA" id="ARBA00022692"/>
    </source>
</evidence>
<feature type="transmembrane region" description="Helical" evidence="10">
    <location>
        <begin position="320"/>
        <end position="341"/>
    </location>
</feature>
<feature type="transmembrane region" description="Helical" evidence="10">
    <location>
        <begin position="361"/>
        <end position="386"/>
    </location>
</feature>
<name>A0A840V2Q8_9BACT</name>
<evidence type="ECO:0000256" key="6">
    <source>
        <dbReference type="ARBA" id="ARBA00022989"/>
    </source>
</evidence>
<keyword evidence="2" id="KW-0813">Transport</keyword>
<evidence type="ECO:0000256" key="1">
    <source>
        <dbReference type="ARBA" id="ARBA00004651"/>
    </source>
</evidence>
<keyword evidence="5 10" id="KW-0812">Transmembrane</keyword>
<keyword evidence="6 10" id="KW-1133">Transmembrane helix</keyword>
<feature type="transmembrane region" description="Helical" evidence="10">
    <location>
        <begin position="135"/>
        <end position="159"/>
    </location>
</feature>
<dbReference type="InterPro" id="IPR048279">
    <property type="entry name" value="MdtK-like"/>
</dbReference>
<dbReference type="RefSeq" id="WP_183351929.1">
    <property type="nucleotide sequence ID" value="NZ_JACHEO010000019.1"/>
</dbReference>
<keyword evidence="12" id="KW-1185">Reference proteome</keyword>
<evidence type="ECO:0000256" key="2">
    <source>
        <dbReference type="ARBA" id="ARBA00022448"/>
    </source>
</evidence>
<evidence type="ECO:0000256" key="7">
    <source>
        <dbReference type="ARBA" id="ARBA00023065"/>
    </source>
</evidence>
<dbReference type="EMBL" id="JACHEO010000019">
    <property type="protein sequence ID" value="MBB5349118.1"/>
    <property type="molecule type" value="Genomic_DNA"/>
</dbReference>
<feature type="transmembrane region" description="Helical" evidence="10">
    <location>
        <begin position="398"/>
        <end position="421"/>
    </location>
</feature>
<feature type="transmembrane region" description="Helical" evidence="10">
    <location>
        <begin position="20"/>
        <end position="37"/>
    </location>
</feature>
<dbReference type="GO" id="GO:0042910">
    <property type="term" value="F:xenobiotic transmembrane transporter activity"/>
    <property type="evidence" value="ECO:0007669"/>
    <property type="project" value="InterPro"/>
</dbReference>
<evidence type="ECO:0000256" key="4">
    <source>
        <dbReference type="ARBA" id="ARBA00022475"/>
    </source>
</evidence>
<gene>
    <name evidence="11" type="ORF">HNQ81_002869</name>
</gene>
<feature type="transmembrane region" description="Helical" evidence="10">
    <location>
        <begin position="171"/>
        <end position="190"/>
    </location>
</feature>
<evidence type="ECO:0000313" key="12">
    <source>
        <dbReference type="Proteomes" id="UP000539642"/>
    </source>
</evidence>
<feature type="transmembrane region" description="Helical" evidence="10">
    <location>
        <begin position="285"/>
        <end position="308"/>
    </location>
</feature>
<evidence type="ECO:0000256" key="8">
    <source>
        <dbReference type="ARBA" id="ARBA00023136"/>
    </source>
</evidence>
<proteinExistence type="predicted"/>
<feature type="transmembrane region" description="Helical" evidence="10">
    <location>
        <begin position="57"/>
        <end position="81"/>
    </location>
</feature>
<dbReference type="PIRSF" id="PIRSF006603">
    <property type="entry name" value="DinF"/>
    <property type="match status" value="1"/>
</dbReference>
<evidence type="ECO:0000256" key="10">
    <source>
        <dbReference type="SAM" id="Phobius"/>
    </source>
</evidence>
<comment type="caution">
    <text evidence="11">The sequence shown here is derived from an EMBL/GenBank/DDBJ whole genome shotgun (WGS) entry which is preliminary data.</text>
</comment>
<sequence>MLQTISNWRRRSRYHDVVRVCLPLVASMSATTVMEFTDRAFLANYSLEAISAAAPAGITAFLFMAFFGGVGSYVGVFIAQYSGSGAHRQIGRVLWQGLYFTLFSGLIFWLLSLFAAEPLFRLAGHSPEVQALERIYFDILCRGAVLHVAVATLSTFFAGRGMTRPVMLSTLLGMAVNIPLDYALIFGRWGLPEMGIAGAAVATVCAWAISFLLLSLLIFTPEHDRRFAVLSNRAFSGEIFSRLMRYGVPGSLQFSIDILAFTFFLLLVGRIGTIELAATNIVMSINALAFMPSMGVSQGISVLVGQALGARQPQQARAAVWSGIHLLLVYIAVVDLLFILFPRAILSPFLATGSDPAAAGAVLATAMPILRIVSAYLFFDALYMVFSGVLRGAGDTRFIMVSIGLASVLCLILPVSAGILAFDMGIIGAWLCVLIFVFALFLLSAGRYRHGRWQQMLVIKESAR</sequence>
<dbReference type="CDD" id="cd13133">
    <property type="entry name" value="MATE_like_7"/>
    <property type="match status" value="1"/>
</dbReference>
<feature type="transmembrane region" description="Helical" evidence="10">
    <location>
        <begin position="93"/>
        <end position="115"/>
    </location>
</feature>
<keyword evidence="7" id="KW-0406">Ion transport</keyword>
<evidence type="ECO:0000313" key="11">
    <source>
        <dbReference type="EMBL" id="MBB5349118.1"/>
    </source>
</evidence>
<keyword evidence="8 10" id="KW-0472">Membrane</keyword>
<accession>A0A840V2Q8</accession>
<reference evidence="11 12" key="1">
    <citation type="submission" date="2020-08" db="EMBL/GenBank/DDBJ databases">
        <title>Genomic Encyclopedia of Type Strains, Phase IV (KMG-IV): sequencing the most valuable type-strain genomes for metagenomic binning, comparative biology and taxonomic classification.</title>
        <authorList>
            <person name="Goeker M."/>
        </authorList>
    </citation>
    <scope>NUCLEOTIDE SEQUENCE [LARGE SCALE GENOMIC DNA]</scope>
    <source>
        <strain evidence="11 12">DSM 28570</strain>
    </source>
</reference>
<dbReference type="GO" id="GO:0006811">
    <property type="term" value="P:monoatomic ion transport"/>
    <property type="evidence" value="ECO:0007669"/>
    <property type="project" value="UniProtKB-KW"/>
</dbReference>
<comment type="subcellular location">
    <subcellularLocation>
        <location evidence="1">Cell membrane</location>
        <topology evidence="1">Multi-pass membrane protein</topology>
    </subcellularLocation>
</comment>